<reference evidence="15" key="1">
    <citation type="submission" date="2022-11" db="EMBL/GenBank/DDBJ databases">
        <authorList>
            <person name="Petersen C."/>
        </authorList>
    </citation>
    <scope>NUCLEOTIDE SEQUENCE</scope>
    <source>
        <strain evidence="15">IBT 30069</strain>
    </source>
</reference>
<dbReference type="InterPro" id="IPR013121">
    <property type="entry name" value="Fe_red_NAD-bd_6"/>
</dbReference>
<dbReference type="SUPFAM" id="SSF63380">
    <property type="entry name" value="Riboflavin synthase domain-like"/>
    <property type="match status" value="1"/>
</dbReference>
<comment type="similarity">
    <text evidence="2">Belongs to the ferric reductase (FRE) family.</text>
</comment>
<dbReference type="SFLD" id="SFLDS00052">
    <property type="entry name" value="Ferric_Reductase_Domain"/>
    <property type="match status" value="1"/>
</dbReference>
<keyword evidence="5" id="KW-1003">Cell membrane</keyword>
<comment type="caution">
    <text evidence="15">The sequence shown here is derived from an EMBL/GenBank/DDBJ whole genome shotgun (WGS) entry which is preliminary data.</text>
</comment>
<keyword evidence="4" id="KW-0813">Transport</keyword>
<feature type="transmembrane region" description="Helical" evidence="13">
    <location>
        <begin position="104"/>
        <end position="125"/>
    </location>
</feature>
<keyword evidence="10" id="KW-0406">Ion transport</keyword>
<keyword evidence="6 13" id="KW-0812">Transmembrane</keyword>
<evidence type="ECO:0000256" key="6">
    <source>
        <dbReference type="ARBA" id="ARBA00022692"/>
    </source>
</evidence>
<dbReference type="InterPro" id="IPR017938">
    <property type="entry name" value="Riboflavin_synthase-like_b-brl"/>
</dbReference>
<dbReference type="InterPro" id="IPR051410">
    <property type="entry name" value="Ferric/Cupric_Reductase"/>
</dbReference>
<comment type="subcellular location">
    <subcellularLocation>
        <location evidence="1">Cell membrane</location>
        <topology evidence="1">Multi-pass membrane protein</topology>
    </subcellularLocation>
</comment>
<dbReference type="Pfam" id="PF08022">
    <property type="entry name" value="FAD_binding_8"/>
    <property type="match status" value="1"/>
</dbReference>
<evidence type="ECO:0000259" key="14">
    <source>
        <dbReference type="PROSITE" id="PS51384"/>
    </source>
</evidence>
<accession>A0A9W9KJ62</accession>
<dbReference type="Pfam" id="PF08030">
    <property type="entry name" value="NAD_binding_6"/>
    <property type="match status" value="1"/>
</dbReference>
<dbReference type="EMBL" id="JAPQKH010000003">
    <property type="protein sequence ID" value="KAJ5108375.1"/>
    <property type="molecule type" value="Genomic_DNA"/>
</dbReference>
<keyword evidence="11 13" id="KW-0472">Membrane</keyword>
<dbReference type="Gene3D" id="3.40.50.80">
    <property type="entry name" value="Nucleotide-binding domain of ferredoxin-NADP reductase (FNR) module"/>
    <property type="match status" value="1"/>
</dbReference>
<dbReference type="PROSITE" id="PS51384">
    <property type="entry name" value="FAD_FR"/>
    <property type="match status" value="1"/>
</dbReference>
<dbReference type="InterPro" id="IPR017927">
    <property type="entry name" value="FAD-bd_FR_type"/>
</dbReference>
<evidence type="ECO:0000256" key="13">
    <source>
        <dbReference type="SAM" id="Phobius"/>
    </source>
</evidence>
<dbReference type="SFLD" id="SFLDG01168">
    <property type="entry name" value="Ferric_reductase_subgroup_(FRE"/>
    <property type="match status" value="1"/>
</dbReference>
<dbReference type="AlphaFoldDB" id="A0A9W9KJ62"/>
<feature type="transmembrane region" description="Helical" evidence="13">
    <location>
        <begin position="137"/>
        <end position="156"/>
    </location>
</feature>
<evidence type="ECO:0000256" key="2">
    <source>
        <dbReference type="ARBA" id="ARBA00006278"/>
    </source>
</evidence>
<feature type="transmembrane region" description="Helical" evidence="13">
    <location>
        <begin position="244"/>
        <end position="264"/>
    </location>
</feature>
<evidence type="ECO:0000256" key="3">
    <source>
        <dbReference type="ARBA" id="ARBA00012668"/>
    </source>
</evidence>
<reference evidence="15" key="2">
    <citation type="journal article" date="2023" name="IMA Fungus">
        <title>Comparative genomic study of the Penicillium genus elucidates a diverse pangenome and 15 lateral gene transfer events.</title>
        <authorList>
            <person name="Petersen C."/>
            <person name="Sorensen T."/>
            <person name="Nielsen M.R."/>
            <person name="Sondergaard T.E."/>
            <person name="Sorensen J.L."/>
            <person name="Fitzpatrick D.A."/>
            <person name="Frisvad J.C."/>
            <person name="Nielsen K.L."/>
        </authorList>
    </citation>
    <scope>NUCLEOTIDE SEQUENCE</scope>
    <source>
        <strain evidence="15">IBT 30069</strain>
    </source>
</reference>
<dbReference type="GO" id="GO:0006826">
    <property type="term" value="P:iron ion transport"/>
    <property type="evidence" value="ECO:0007669"/>
    <property type="project" value="TreeGrafter"/>
</dbReference>
<evidence type="ECO:0000313" key="15">
    <source>
        <dbReference type="EMBL" id="KAJ5108375.1"/>
    </source>
</evidence>
<dbReference type="GO" id="GO:0052851">
    <property type="term" value="F:ferric-chelate reductase (NADPH) activity"/>
    <property type="evidence" value="ECO:0007669"/>
    <property type="project" value="UniProtKB-EC"/>
</dbReference>
<evidence type="ECO:0000256" key="4">
    <source>
        <dbReference type="ARBA" id="ARBA00022448"/>
    </source>
</evidence>
<dbReference type="InterPro" id="IPR013130">
    <property type="entry name" value="Fe3_Rdtase_TM_dom"/>
</dbReference>
<comment type="catalytic activity">
    <reaction evidence="12">
        <text>2 a Fe(II)-siderophore + NADP(+) + H(+) = 2 a Fe(III)-siderophore + NADPH</text>
        <dbReference type="Rhea" id="RHEA:28795"/>
        <dbReference type="Rhea" id="RHEA-COMP:11342"/>
        <dbReference type="Rhea" id="RHEA-COMP:11344"/>
        <dbReference type="ChEBI" id="CHEBI:15378"/>
        <dbReference type="ChEBI" id="CHEBI:29033"/>
        <dbReference type="ChEBI" id="CHEBI:29034"/>
        <dbReference type="ChEBI" id="CHEBI:57783"/>
        <dbReference type="ChEBI" id="CHEBI:58349"/>
        <dbReference type="EC" id="1.16.1.9"/>
    </reaction>
</comment>
<evidence type="ECO:0000256" key="9">
    <source>
        <dbReference type="ARBA" id="ARBA00023002"/>
    </source>
</evidence>
<dbReference type="Pfam" id="PF01794">
    <property type="entry name" value="Ferric_reduct"/>
    <property type="match status" value="1"/>
</dbReference>
<gene>
    <name evidence="15" type="ORF">N7456_005050</name>
</gene>
<dbReference type="InterPro" id="IPR039261">
    <property type="entry name" value="FNR_nucleotide-bd"/>
</dbReference>
<dbReference type="OrthoDB" id="4494341at2759"/>
<keyword evidence="7" id="KW-0249">Electron transport</keyword>
<dbReference type="PANTHER" id="PTHR32361:SF27">
    <property type="entry name" value="FAD-BINDING FR-TYPE DOMAIN-CONTAINING PROTEIN-RELATED"/>
    <property type="match status" value="1"/>
</dbReference>
<dbReference type="GO" id="GO:0005886">
    <property type="term" value="C:plasma membrane"/>
    <property type="evidence" value="ECO:0007669"/>
    <property type="project" value="UniProtKB-SubCell"/>
</dbReference>
<feature type="transmembrane region" description="Helical" evidence="13">
    <location>
        <begin position="177"/>
        <end position="195"/>
    </location>
</feature>
<keyword evidence="8 13" id="KW-1133">Transmembrane helix</keyword>
<name>A0A9W9KJ62_9EURO</name>
<dbReference type="PANTHER" id="PTHR32361">
    <property type="entry name" value="FERRIC/CUPRIC REDUCTASE TRANSMEMBRANE COMPONENT"/>
    <property type="match status" value="1"/>
</dbReference>
<keyword evidence="16" id="KW-1185">Reference proteome</keyword>
<evidence type="ECO:0000256" key="1">
    <source>
        <dbReference type="ARBA" id="ARBA00004651"/>
    </source>
</evidence>
<evidence type="ECO:0000256" key="11">
    <source>
        <dbReference type="ARBA" id="ARBA00023136"/>
    </source>
</evidence>
<dbReference type="CDD" id="cd06186">
    <property type="entry name" value="NOX_Duox_like_FAD_NADP"/>
    <property type="match status" value="1"/>
</dbReference>
<dbReference type="GO" id="GO:0006879">
    <property type="term" value="P:intracellular iron ion homeostasis"/>
    <property type="evidence" value="ECO:0007669"/>
    <property type="project" value="TreeGrafter"/>
</dbReference>
<proteinExistence type="inferred from homology"/>
<dbReference type="Proteomes" id="UP001149165">
    <property type="component" value="Unassembled WGS sequence"/>
</dbReference>
<evidence type="ECO:0000256" key="12">
    <source>
        <dbReference type="ARBA" id="ARBA00048483"/>
    </source>
</evidence>
<protein>
    <recommendedName>
        <fullName evidence="3">ferric-chelate reductase (NADPH)</fullName>
        <ecNumber evidence="3">1.16.1.9</ecNumber>
    </recommendedName>
</protein>
<feature type="transmembrane region" description="Helical" evidence="13">
    <location>
        <begin position="20"/>
        <end position="39"/>
    </location>
</feature>
<dbReference type="InterPro" id="IPR013112">
    <property type="entry name" value="FAD-bd_8"/>
</dbReference>
<feature type="transmembrane region" description="Helical" evidence="13">
    <location>
        <begin position="215"/>
        <end position="232"/>
    </location>
</feature>
<feature type="domain" description="FAD-binding FR-type" evidence="14">
    <location>
        <begin position="295"/>
        <end position="424"/>
    </location>
</feature>
<keyword evidence="9" id="KW-0560">Oxidoreductase</keyword>
<evidence type="ECO:0000256" key="7">
    <source>
        <dbReference type="ARBA" id="ARBA00022982"/>
    </source>
</evidence>
<evidence type="ECO:0000256" key="8">
    <source>
        <dbReference type="ARBA" id="ARBA00022989"/>
    </source>
</evidence>
<evidence type="ECO:0000256" key="10">
    <source>
        <dbReference type="ARBA" id="ARBA00023065"/>
    </source>
</evidence>
<dbReference type="SUPFAM" id="SSF52343">
    <property type="entry name" value="Ferredoxin reductase-like, C-terminal NADP-linked domain"/>
    <property type="match status" value="1"/>
</dbReference>
<evidence type="ECO:0000256" key="5">
    <source>
        <dbReference type="ARBA" id="ARBA00022475"/>
    </source>
</evidence>
<sequence>MGVQLKGNGTGEAPMNPEVAVPLFVVGGLVAIAFLYRTIIRIRQRQRAKLALQTDDQVQIFHTSGINASLKKHLLYAPLWGSRHSREFRFFRLHMGSVPLRLEVILLIIYLALNIIFVIVTVDWWEPFSKKMFQLKYAAGHLAVMNTPGLVISGGRNNPLISMLGLSFDTFNFMHRWVGRTIAANAIIHMSAVLANQAYMNGMDYILYTIWQMPFYIYGLVALLGFVFIFIQSLSPLRHSFYELFLHLHVALAVMSFVALWYHLKNLLQQKVLLGTLVLWGLDRATRLLVLIWRNCGKRRTTATVEALPGSVAKVEVEVSRAWNFRPGQYMYLYMPCLGLWTSHPFTVAWTSTKDSSLDLSEKRSSTDSFATLIGGSETTTMSVLIKGQDGFTKKLIQKAEDSPEGRIQAMALAEGPFGGIHSLASYGTLLLVAGGIGITHPMSYLHEVVTNFTSRKSATRKVHLVWMIRSLDHLSWIQAWMLDILGHDALNTMIDPKGDTYFQFPGLMLSIRIHVTGHKENVEEFLPVPETPWTECAPSNVPVAVEYGKPCFKTLLENEKAEQVGALAVSVCGPGGLGDSVREAVRNVQGEKTVDIFEEAFSW</sequence>
<dbReference type="GO" id="GO:0015677">
    <property type="term" value="P:copper ion import"/>
    <property type="evidence" value="ECO:0007669"/>
    <property type="project" value="TreeGrafter"/>
</dbReference>
<dbReference type="EC" id="1.16.1.9" evidence="3"/>
<organism evidence="15 16">
    <name type="scientific">Penicillium angulare</name>
    <dbReference type="NCBI Taxonomy" id="116970"/>
    <lineage>
        <taxon>Eukaryota</taxon>
        <taxon>Fungi</taxon>
        <taxon>Dikarya</taxon>
        <taxon>Ascomycota</taxon>
        <taxon>Pezizomycotina</taxon>
        <taxon>Eurotiomycetes</taxon>
        <taxon>Eurotiomycetidae</taxon>
        <taxon>Eurotiales</taxon>
        <taxon>Aspergillaceae</taxon>
        <taxon>Penicillium</taxon>
    </lineage>
</organism>
<evidence type="ECO:0000313" key="16">
    <source>
        <dbReference type="Proteomes" id="UP001149165"/>
    </source>
</evidence>